<feature type="transmembrane region" description="Helical" evidence="1">
    <location>
        <begin position="45"/>
        <end position="64"/>
    </location>
</feature>
<feature type="transmembrane region" description="Helical" evidence="1">
    <location>
        <begin position="6"/>
        <end position="25"/>
    </location>
</feature>
<sequence>MEIAKTIIPLLLTVSLGLLVIAAGIASSRGDFAYVISRPRLLAKALVAVMIVPTIVALVVILIFPMSHSAKAGIFLMAISPVPPLMPGRALKFGGSAGYVYGLQGAGAVLALVMVPLLGLVGASIYGVDAHFPVSVVARNIFIGLVVPLAIGLIVGRWVFPGVSPSVPRTITLIANVLLVLAFIPLLVAETPAIMALIGNGTVVAMAAVVVAGLLGGHILGGPELRDRSTLAFTAAIRHPGIALALAGANHAAKPVTAAVLLFLLVGLLVLVPYQMFLNRRLKRLSVGTQG</sequence>
<dbReference type="Proteomes" id="UP001157910">
    <property type="component" value="Unassembled WGS sequence"/>
</dbReference>
<evidence type="ECO:0000313" key="2">
    <source>
        <dbReference type="EMBL" id="SMP54611.1"/>
    </source>
</evidence>
<evidence type="ECO:0000256" key="1">
    <source>
        <dbReference type="SAM" id="Phobius"/>
    </source>
</evidence>
<dbReference type="InterPro" id="IPR038770">
    <property type="entry name" value="Na+/solute_symporter_sf"/>
</dbReference>
<keyword evidence="1" id="KW-0472">Membrane</keyword>
<feature type="transmembrane region" description="Helical" evidence="1">
    <location>
        <begin position="70"/>
        <end position="86"/>
    </location>
</feature>
<feature type="transmembrane region" description="Helical" evidence="1">
    <location>
        <begin position="255"/>
        <end position="274"/>
    </location>
</feature>
<reference evidence="2 3" key="1">
    <citation type="submission" date="2017-05" db="EMBL/GenBank/DDBJ databases">
        <authorList>
            <person name="Varghese N."/>
            <person name="Submissions S."/>
        </authorList>
    </citation>
    <scope>NUCLEOTIDE SEQUENCE [LARGE SCALE GENOMIC DNA]</scope>
    <source>
        <strain evidence="2 3">SM16</strain>
    </source>
</reference>
<protein>
    <submittedName>
        <fullName evidence="2">Bile acid:Na+ symporter, BASS family</fullName>
    </submittedName>
</protein>
<name>A0ABY1Q169_9SPHN</name>
<dbReference type="Gene3D" id="1.20.1530.20">
    <property type="match status" value="1"/>
</dbReference>
<comment type="caution">
    <text evidence="2">The sequence shown here is derived from an EMBL/GenBank/DDBJ whole genome shotgun (WGS) entry which is preliminary data.</text>
</comment>
<proteinExistence type="predicted"/>
<dbReference type="RefSeq" id="WP_283405096.1">
    <property type="nucleotide sequence ID" value="NZ_FXUI01000001.1"/>
</dbReference>
<feature type="transmembrane region" description="Helical" evidence="1">
    <location>
        <begin position="98"/>
        <end position="121"/>
    </location>
</feature>
<keyword evidence="1" id="KW-0812">Transmembrane</keyword>
<evidence type="ECO:0000313" key="3">
    <source>
        <dbReference type="Proteomes" id="UP001157910"/>
    </source>
</evidence>
<feature type="transmembrane region" description="Helical" evidence="1">
    <location>
        <begin position="194"/>
        <end position="217"/>
    </location>
</feature>
<dbReference type="EMBL" id="FXUI01000001">
    <property type="protein sequence ID" value="SMP54611.1"/>
    <property type="molecule type" value="Genomic_DNA"/>
</dbReference>
<accession>A0ABY1Q169</accession>
<feature type="transmembrane region" description="Helical" evidence="1">
    <location>
        <begin position="171"/>
        <end position="188"/>
    </location>
</feature>
<organism evidence="2 3">
    <name type="scientific">Novosphingobium panipatense</name>
    <dbReference type="NCBI Taxonomy" id="428991"/>
    <lineage>
        <taxon>Bacteria</taxon>
        <taxon>Pseudomonadati</taxon>
        <taxon>Pseudomonadota</taxon>
        <taxon>Alphaproteobacteria</taxon>
        <taxon>Sphingomonadales</taxon>
        <taxon>Sphingomonadaceae</taxon>
        <taxon>Novosphingobium</taxon>
    </lineage>
</organism>
<keyword evidence="3" id="KW-1185">Reference proteome</keyword>
<feature type="transmembrane region" description="Helical" evidence="1">
    <location>
        <begin position="141"/>
        <end position="159"/>
    </location>
</feature>
<gene>
    <name evidence="2" type="ORF">SAMN06296065_101577</name>
</gene>
<keyword evidence="1" id="KW-1133">Transmembrane helix</keyword>